<feature type="domain" description="DUF3752" evidence="2">
    <location>
        <begin position="142"/>
        <end position="293"/>
    </location>
</feature>
<evidence type="ECO:0000313" key="3">
    <source>
        <dbReference type="EMBL" id="KIL61870.1"/>
    </source>
</evidence>
<protein>
    <recommendedName>
        <fullName evidence="2">DUF3752 domain-containing protein</fullName>
    </recommendedName>
</protein>
<proteinExistence type="predicted"/>
<accession>A0A0C2SFK5</accession>
<dbReference type="OrthoDB" id="73491at2759"/>
<evidence type="ECO:0000313" key="4">
    <source>
        <dbReference type="Proteomes" id="UP000054549"/>
    </source>
</evidence>
<dbReference type="PANTHER" id="PTHR46370">
    <property type="entry name" value="GPALPP MOTIFS-CONTAINING PROTEIN 1"/>
    <property type="match status" value="1"/>
</dbReference>
<reference evidence="3 4" key="1">
    <citation type="submission" date="2014-04" db="EMBL/GenBank/DDBJ databases">
        <title>Evolutionary Origins and Diversification of the Mycorrhizal Mutualists.</title>
        <authorList>
            <consortium name="DOE Joint Genome Institute"/>
            <consortium name="Mycorrhizal Genomics Consortium"/>
            <person name="Kohler A."/>
            <person name="Kuo A."/>
            <person name="Nagy L.G."/>
            <person name="Floudas D."/>
            <person name="Copeland A."/>
            <person name="Barry K.W."/>
            <person name="Cichocki N."/>
            <person name="Veneault-Fourrey C."/>
            <person name="LaButti K."/>
            <person name="Lindquist E.A."/>
            <person name="Lipzen A."/>
            <person name="Lundell T."/>
            <person name="Morin E."/>
            <person name="Murat C."/>
            <person name="Riley R."/>
            <person name="Ohm R."/>
            <person name="Sun H."/>
            <person name="Tunlid A."/>
            <person name="Henrissat B."/>
            <person name="Grigoriev I.V."/>
            <person name="Hibbett D.S."/>
            <person name="Martin F."/>
        </authorList>
    </citation>
    <scope>NUCLEOTIDE SEQUENCE [LARGE SCALE GENOMIC DNA]</scope>
    <source>
        <strain evidence="3 4">Koide BX008</strain>
    </source>
</reference>
<dbReference type="InParanoid" id="A0A0C2SFK5"/>
<sequence>MIGPALPPHLVAQGDGEEQDVSIGPQIPVHLLAQKSTTPPLEEDDEDGSVPLPEPRKQAQTSGPSSSVARRPIGPVLPSYALNDEDEDEDEVGPRPPSYYGVQHDVDDGVRQFMEVEEKRRKQIEEASKPKPLKRDEWMLKPPTSSELLANLDPTKLKAPRQFSRTKGASSSGGGDSSLWTETPAEKQQRLADEVVGKRRRAADPVPEDDDKKKRKKDEEYIRKGVNDYTVRLRGPSLIQQHTVAFEKNKQDKDEPEGIWDHARDMGVGGLLMDDEKRSKFIKEARGLGDRFSSGKSGGFL</sequence>
<dbReference type="Pfam" id="PF12572">
    <property type="entry name" value="DUF3752"/>
    <property type="match status" value="1"/>
</dbReference>
<dbReference type="Proteomes" id="UP000054549">
    <property type="component" value="Unassembled WGS sequence"/>
</dbReference>
<feature type="compositionally biased region" description="Basic and acidic residues" evidence="1">
    <location>
        <begin position="104"/>
        <end position="139"/>
    </location>
</feature>
<gene>
    <name evidence="3" type="ORF">M378DRAFT_82004</name>
</gene>
<dbReference type="PANTHER" id="PTHR46370:SF1">
    <property type="entry name" value="GPALPP MOTIFS-CONTAINING PROTEIN 1"/>
    <property type="match status" value="1"/>
</dbReference>
<dbReference type="EMBL" id="KN818278">
    <property type="protein sequence ID" value="KIL61870.1"/>
    <property type="molecule type" value="Genomic_DNA"/>
</dbReference>
<dbReference type="InterPro" id="IPR022226">
    <property type="entry name" value="DUF3752"/>
</dbReference>
<feature type="region of interest" description="Disordered" evidence="1">
    <location>
        <begin position="1"/>
        <end position="221"/>
    </location>
</feature>
<feature type="compositionally biased region" description="Polar residues" evidence="1">
    <location>
        <begin position="58"/>
        <end position="68"/>
    </location>
</feature>
<evidence type="ECO:0000256" key="1">
    <source>
        <dbReference type="SAM" id="MobiDB-lite"/>
    </source>
</evidence>
<dbReference type="HOGENOM" id="CLU_067132_0_1_1"/>
<feature type="compositionally biased region" description="Basic and acidic residues" evidence="1">
    <location>
        <begin position="184"/>
        <end position="197"/>
    </location>
</feature>
<keyword evidence="4" id="KW-1185">Reference proteome</keyword>
<dbReference type="AlphaFoldDB" id="A0A0C2SFK5"/>
<name>A0A0C2SFK5_AMAMK</name>
<dbReference type="InterPro" id="IPR046331">
    <property type="entry name" value="GPAM1-like"/>
</dbReference>
<evidence type="ECO:0000259" key="2">
    <source>
        <dbReference type="Pfam" id="PF12572"/>
    </source>
</evidence>
<organism evidence="3 4">
    <name type="scientific">Amanita muscaria (strain Koide BX008)</name>
    <dbReference type="NCBI Taxonomy" id="946122"/>
    <lineage>
        <taxon>Eukaryota</taxon>
        <taxon>Fungi</taxon>
        <taxon>Dikarya</taxon>
        <taxon>Basidiomycota</taxon>
        <taxon>Agaricomycotina</taxon>
        <taxon>Agaricomycetes</taxon>
        <taxon>Agaricomycetidae</taxon>
        <taxon>Agaricales</taxon>
        <taxon>Pluteineae</taxon>
        <taxon>Amanitaceae</taxon>
        <taxon>Amanita</taxon>
    </lineage>
</organism>